<feature type="transmembrane region" description="Helical" evidence="1">
    <location>
        <begin position="47"/>
        <end position="69"/>
    </location>
</feature>
<feature type="transmembrane region" description="Helical" evidence="1">
    <location>
        <begin position="135"/>
        <end position="154"/>
    </location>
</feature>
<evidence type="ECO:0000313" key="2">
    <source>
        <dbReference type="EMBL" id="CAL4164122.1"/>
    </source>
</evidence>
<keyword evidence="1" id="KW-0472">Membrane</keyword>
<dbReference type="Proteomes" id="UP001497623">
    <property type="component" value="Unassembled WGS sequence"/>
</dbReference>
<dbReference type="AlphaFoldDB" id="A0AAV2S6Y0"/>
<feature type="transmembrane region" description="Helical" evidence="1">
    <location>
        <begin position="182"/>
        <end position="202"/>
    </location>
</feature>
<proteinExistence type="predicted"/>
<dbReference type="EMBL" id="CAXKWB010046688">
    <property type="protein sequence ID" value="CAL4164122.1"/>
    <property type="molecule type" value="Genomic_DNA"/>
</dbReference>
<keyword evidence="1" id="KW-0812">Transmembrane</keyword>
<feature type="transmembrane region" description="Helical" evidence="1">
    <location>
        <begin position="89"/>
        <end position="109"/>
    </location>
</feature>
<evidence type="ECO:0008006" key="4">
    <source>
        <dbReference type="Google" id="ProtNLM"/>
    </source>
</evidence>
<keyword evidence="1" id="KW-1133">Transmembrane helix</keyword>
<accession>A0AAV2S6Y0</accession>
<feature type="transmembrane region" description="Helical" evidence="1">
    <location>
        <begin position="223"/>
        <end position="244"/>
    </location>
</feature>
<organism evidence="2 3">
    <name type="scientific">Meganyctiphanes norvegica</name>
    <name type="common">Northern krill</name>
    <name type="synonym">Thysanopoda norvegica</name>
    <dbReference type="NCBI Taxonomy" id="48144"/>
    <lineage>
        <taxon>Eukaryota</taxon>
        <taxon>Metazoa</taxon>
        <taxon>Ecdysozoa</taxon>
        <taxon>Arthropoda</taxon>
        <taxon>Crustacea</taxon>
        <taxon>Multicrustacea</taxon>
        <taxon>Malacostraca</taxon>
        <taxon>Eumalacostraca</taxon>
        <taxon>Eucarida</taxon>
        <taxon>Euphausiacea</taxon>
        <taxon>Euphausiidae</taxon>
        <taxon>Meganyctiphanes</taxon>
    </lineage>
</organism>
<feature type="transmembrane region" description="Helical" evidence="1">
    <location>
        <begin position="20"/>
        <end position="40"/>
    </location>
</feature>
<evidence type="ECO:0000313" key="3">
    <source>
        <dbReference type="Proteomes" id="UP001497623"/>
    </source>
</evidence>
<keyword evidence="3" id="KW-1185">Reference proteome</keyword>
<comment type="caution">
    <text evidence="2">The sequence shown here is derived from an EMBL/GenBank/DDBJ whole genome shotgun (WGS) entry which is preliminary data.</text>
</comment>
<name>A0AAV2S6Y0_MEGNR</name>
<protein>
    <recommendedName>
        <fullName evidence="4">Gustatory receptor</fullName>
    </recommendedName>
</protein>
<gene>
    <name evidence="2" type="ORF">MNOR_LOCUS33097</name>
</gene>
<evidence type="ECO:0000256" key="1">
    <source>
        <dbReference type="SAM" id="Phobius"/>
    </source>
</evidence>
<sequence length="304" mass="34387">MSSYLTKTVKSGSLSDKTQAIGVFNLFLCPFVIISTAVIICKTSDSYLAGLCWVLLVYSVFGIFTNLALVYGNRRNSHLCLFPQMVNSLMILPLYYWEPFFYNILLSRYKEIVAPSERRRATGVDLKSRSNQVGIIKLILSIISLCTGVTLHVLKVVPMKNAFSLGTLDADEHSILLATKNMTLFCILEGVCGIIVTSLMLYGNNHKYPEQGLEGVRLGPGLFLPYAVTVYFTYGFYLAIFYSSFGVPILMPYIISIIYMLYFFEIYFCYIVTWRRKEMLPISVSETPMHTFSEPLTTNSNSFV</sequence>
<feature type="transmembrane region" description="Helical" evidence="1">
    <location>
        <begin position="250"/>
        <end position="272"/>
    </location>
</feature>
<reference evidence="2 3" key="1">
    <citation type="submission" date="2024-05" db="EMBL/GenBank/DDBJ databases">
        <authorList>
            <person name="Wallberg A."/>
        </authorList>
    </citation>
    <scope>NUCLEOTIDE SEQUENCE [LARGE SCALE GENOMIC DNA]</scope>
</reference>